<keyword evidence="1" id="KW-1185">Reference proteome</keyword>
<evidence type="ECO:0000313" key="2">
    <source>
        <dbReference type="WBParaSite" id="scaffold13461_cov205.g16872"/>
    </source>
</evidence>
<dbReference type="Proteomes" id="UP000887561">
    <property type="component" value="Unplaced"/>
</dbReference>
<dbReference type="GO" id="GO:0006355">
    <property type="term" value="P:regulation of DNA-templated transcription"/>
    <property type="evidence" value="ECO:0007669"/>
    <property type="project" value="InterPro"/>
</dbReference>
<evidence type="ECO:0000313" key="1">
    <source>
        <dbReference type="Proteomes" id="UP000887561"/>
    </source>
</evidence>
<proteinExistence type="predicted"/>
<dbReference type="AlphaFoldDB" id="A0A915LNC6"/>
<reference evidence="2" key="1">
    <citation type="submission" date="2022-11" db="UniProtKB">
        <authorList>
            <consortium name="WormBaseParasite"/>
        </authorList>
    </citation>
    <scope>IDENTIFICATION</scope>
</reference>
<protein>
    <submittedName>
        <fullName evidence="2">Uncharacterized protein</fullName>
    </submittedName>
</protein>
<dbReference type="InterPro" id="IPR036407">
    <property type="entry name" value="DM_DNA-bd_sf"/>
</dbReference>
<name>A0A915LNC6_MELJA</name>
<organism evidence="1 2">
    <name type="scientific">Meloidogyne javanica</name>
    <name type="common">Root-knot nematode worm</name>
    <dbReference type="NCBI Taxonomy" id="6303"/>
    <lineage>
        <taxon>Eukaryota</taxon>
        <taxon>Metazoa</taxon>
        <taxon>Ecdysozoa</taxon>
        <taxon>Nematoda</taxon>
        <taxon>Chromadorea</taxon>
        <taxon>Rhabditida</taxon>
        <taxon>Tylenchina</taxon>
        <taxon>Tylenchomorpha</taxon>
        <taxon>Tylenchoidea</taxon>
        <taxon>Meloidogynidae</taxon>
        <taxon>Meloidogyninae</taxon>
        <taxon>Meloidogyne</taxon>
        <taxon>Meloidogyne incognita group</taxon>
    </lineage>
</organism>
<sequence>CNLVRSRRLVMSQQIRLRRAQDKRFQRTDRPEEADVIPLLTPQFQQQLEHSTSPQQPTNGLIVDDEIQQQMLDINGKNMCYFCQKCKNHGVLVWKKVKNK</sequence>
<dbReference type="WBParaSite" id="scaffold13461_cov205.g16872">
    <property type="protein sequence ID" value="scaffold13461_cov205.g16872"/>
    <property type="gene ID" value="scaffold13461_cov205.g16872"/>
</dbReference>
<dbReference type="SUPFAM" id="SSF82927">
    <property type="entry name" value="Cysteine-rich DNA binding domain, (DM domain)"/>
    <property type="match status" value="1"/>
</dbReference>
<accession>A0A915LNC6</accession>
<dbReference type="GO" id="GO:0043565">
    <property type="term" value="F:sequence-specific DNA binding"/>
    <property type="evidence" value="ECO:0007669"/>
    <property type="project" value="InterPro"/>
</dbReference>